<evidence type="ECO:0000259" key="2">
    <source>
        <dbReference type="Pfam" id="PF07883"/>
    </source>
</evidence>
<dbReference type="PIRSF" id="PIRSF037087">
    <property type="entry name" value="UCP037087"/>
    <property type="match status" value="1"/>
</dbReference>
<proteinExistence type="predicted"/>
<dbReference type="EMBL" id="UINC01008830">
    <property type="protein sequence ID" value="SVA39679.1"/>
    <property type="molecule type" value="Genomic_DNA"/>
</dbReference>
<feature type="compositionally biased region" description="Basic and acidic residues" evidence="1">
    <location>
        <begin position="12"/>
        <end position="21"/>
    </location>
</feature>
<dbReference type="PANTHER" id="PTHR40112">
    <property type="entry name" value="H2HPP ISOMERASE"/>
    <property type="match status" value="1"/>
</dbReference>
<evidence type="ECO:0000256" key="1">
    <source>
        <dbReference type="SAM" id="MobiDB-lite"/>
    </source>
</evidence>
<dbReference type="Pfam" id="PF07883">
    <property type="entry name" value="Cupin_2"/>
    <property type="match status" value="1"/>
</dbReference>
<gene>
    <name evidence="3" type="ORF">METZ01_LOCUS92533</name>
</gene>
<dbReference type="PANTHER" id="PTHR40112:SF1">
    <property type="entry name" value="H2HPP ISOMERASE"/>
    <property type="match status" value="1"/>
</dbReference>
<dbReference type="InterPro" id="IPR011051">
    <property type="entry name" value="RmlC_Cupin_sf"/>
</dbReference>
<protein>
    <recommendedName>
        <fullName evidence="2">Cupin type-2 domain-containing protein</fullName>
    </recommendedName>
</protein>
<dbReference type="AlphaFoldDB" id="A0A381VH40"/>
<dbReference type="InterPro" id="IPR014710">
    <property type="entry name" value="RmlC-like_jellyroll"/>
</dbReference>
<dbReference type="SUPFAM" id="SSF51182">
    <property type="entry name" value="RmlC-like cupins"/>
    <property type="match status" value="1"/>
</dbReference>
<name>A0A381VH40_9ZZZZ</name>
<feature type="region of interest" description="Disordered" evidence="1">
    <location>
        <begin position="1"/>
        <end position="21"/>
    </location>
</feature>
<organism evidence="3">
    <name type="scientific">marine metagenome</name>
    <dbReference type="NCBI Taxonomy" id="408172"/>
    <lineage>
        <taxon>unclassified sequences</taxon>
        <taxon>metagenomes</taxon>
        <taxon>ecological metagenomes</taxon>
    </lineage>
</organism>
<dbReference type="CDD" id="cd02210">
    <property type="entry name" value="cupin_BLR2406-like"/>
    <property type="match status" value="1"/>
</dbReference>
<evidence type="ECO:0000313" key="3">
    <source>
        <dbReference type="EMBL" id="SVA39679.1"/>
    </source>
</evidence>
<feature type="domain" description="Cupin type-2" evidence="2">
    <location>
        <begin position="75"/>
        <end position="146"/>
    </location>
</feature>
<dbReference type="InterPro" id="IPR017102">
    <property type="entry name" value="UCP037087"/>
</dbReference>
<dbReference type="Gene3D" id="2.60.120.10">
    <property type="entry name" value="Jelly Rolls"/>
    <property type="match status" value="1"/>
</dbReference>
<sequence length="166" mass="18139">MLSDIAEHHKHLTEGAHKRENAMSQESLDLTAMIEGGDGISTVRGSDTFRGWNNIGYKAGLSAKNVGARKLSMNVATIPPGGVAYAHIHVDFEVMLYILEGNVRHEYGPGLKQVLDNEAGDFIFIESGVPHEVFNMSDTEPVVAVVARSDASEWENIIDYDRNSAV</sequence>
<dbReference type="InterPro" id="IPR052535">
    <property type="entry name" value="Bacilysin_H2HPP_isomerase"/>
</dbReference>
<accession>A0A381VH40</accession>
<dbReference type="InterPro" id="IPR013096">
    <property type="entry name" value="Cupin_2"/>
</dbReference>
<reference evidence="3" key="1">
    <citation type="submission" date="2018-05" db="EMBL/GenBank/DDBJ databases">
        <authorList>
            <person name="Lanie J.A."/>
            <person name="Ng W.-L."/>
            <person name="Kazmierczak K.M."/>
            <person name="Andrzejewski T.M."/>
            <person name="Davidsen T.M."/>
            <person name="Wayne K.J."/>
            <person name="Tettelin H."/>
            <person name="Glass J.I."/>
            <person name="Rusch D."/>
            <person name="Podicherti R."/>
            <person name="Tsui H.-C.T."/>
            <person name="Winkler M.E."/>
        </authorList>
    </citation>
    <scope>NUCLEOTIDE SEQUENCE</scope>
</reference>